<feature type="transmembrane region" description="Helical" evidence="7">
    <location>
        <begin position="200"/>
        <end position="222"/>
    </location>
</feature>
<feature type="domain" description="G-protein coupled receptors family 2 profile 2" evidence="8">
    <location>
        <begin position="1"/>
        <end position="223"/>
    </location>
</feature>
<dbReference type="Proteomes" id="UP000516260">
    <property type="component" value="Chromosome 1"/>
</dbReference>
<dbReference type="InterPro" id="IPR003051">
    <property type="entry name" value="GPCR_2_CRF_rcpt"/>
</dbReference>
<keyword evidence="2 7" id="KW-0812">Transmembrane</keyword>
<dbReference type="GO" id="GO:0051424">
    <property type="term" value="F:corticotropin-releasing hormone binding"/>
    <property type="evidence" value="ECO:0007669"/>
    <property type="project" value="TreeGrafter"/>
</dbReference>
<evidence type="ECO:0000256" key="5">
    <source>
        <dbReference type="ARBA" id="ARBA00023136"/>
    </source>
</evidence>
<protein>
    <recommendedName>
        <fullName evidence="8">G-protein coupled receptors family 2 profile 2 domain-containing protein</fullName>
    </recommendedName>
</protein>
<dbReference type="PRINTS" id="PR00249">
    <property type="entry name" value="GPCRSECRETIN"/>
</dbReference>
<dbReference type="PANTHER" id="PTHR45620">
    <property type="entry name" value="PDF RECEPTOR-LIKE PROTEIN-RELATED"/>
    <property type="match status" value="1"/>
</dbReference>
<evidence type="ECO:0000256" key="1">
    <source>
        <dbReference type="ARBA" id="ARBA00004141"/>
    </source>
</evidence>
<keyword evidence="10" id="KW-1185">Reference proteome</keyword>
<keyword evidence="3" id="KW-0732">Signal</keyword>
<dbReference type="PANTHER" id="PTHR45620:SF2">
    <property type="entry name" value="CORTICOTROPIN-RELEASING FACTOR RECEPTOR 1"/>
    <property type="match status" value="1"/>
</dbReference>
<dbReference type="AlphaFoldDB" id="A0A4Z2CGT5"/>
<dbReference type="Pfam" id="PF00002">
    <property type="entry name" value="7tm_2"/>
    <property type="match status" value="2"/>
</dbReference>
<keyword evidence="5 7" id="KW-0472">Membrane</keyword>
<feature type="transmembrane region" description="Helical" evidence="7">
    <location>
        <begin position="54"/>
        <end position="78"/>
    </location>
</feature>
<evidence type="ECO:0000256" key="3">
    <source>
        <dbReference type="ARBA" id="ARBA00022729"/>
    </source>
</evidence>
<evidence type="ECO:0000256" key="6">
    <source>
        <dbReference type="ARBA" id="ARBA00023157"/>
    </source>
</evidence>
<dbReference type="InterPro" id="IPR050332">
    <property type="entry name" value="GPCR_2"/>
</dbReference>
<dbReference type="PROSITE" id="PS00650">
    <property type="entry name" value="G_PROTEIN_RECEP_F2_2"/>
    <property type="match status" value="1"/>
</dbReference>
<dbReference type="GO" id="GO:0043005">
    <property type="term" value="C:neuron projection"/>
    <property type="evidence" value="ECO:0007669"/>
    <property type="project" value="TreeGrafter"/>
</dbReference>
<dbReference type="Gene3D" id="1.20.1070.10">
    <property type="entry name" value="Rhodopsin 7-helix transmembrane proteins"/>
    <property type="match status" value="1"/>
</dbReference>
<evidence type="ECO:0000256" key="2">
    <source>
        <dbReference type="ARBA" id="ARBA00022692"/>
    </source>
</evidence>
<dbReference type="PROSITE" id="PS50261">
    <property type="entry name" value="G_PROTEIN_RECEP_F2_4"/>
    <property type="match status" value="1"/>
</dbReference>
<organism evidence="9 10">
    <name type="scientific">Takifugu bimaculatus</name>
    <dbReference type="NCBI Taxonomy" id="433685"/>
    <lineage>
        <taxon>Eukaryota</taxon>
        <taxon>Metazoa</taxon>
        <taxon>Chordata</taxon>
        <taxon>Craniata</taxon>
        <taxon>Vertebrata</taxon>
        <taxon>Euteleostomi</taxon>
        <taxon>Actinopterygii</taxon>
        <taxon>Neopterygii</taxon>
        <taxon>Teleostei</taxon>
        <taxon>Neoteleostei</taxon>
        <taxon>Acanthomorphata</taxon>
        <taxon>Eupercaria</taxon>
        <taxon>Tetraodontiformes</taxon>
        <taxon>Tetradontoidea</taxon>
        <taxon>Tetraodontidae</taxon>
        <taxon>Takifugu</taxon>
    </lineage>
</organism>
<dbReference type="GO" id="GO:0015056">
    <property type="term" value="F:corticotrophin-releasing factor receptor activity"/>
    <property type="evidence" value="ECO:0007669"/>
    <property type="project" value="TreeGrafter"/>
</dbReference>
<dbReference type="EMBL" id="SWLE01000001">
    <property type="protein sequence ID" value="TNN03355.1"/>
    <property type="molecule type" value="Genomic_DNA"/>
</dbReference>
<evidence type="ECO:0000259" key="8">
    <source>
        <dbReference type="PROSITE" id="PS50261"/>
    </source>
</evidence>
<dbReference type="GO" id="GO:0005886">
    <property type="term" value="C:plasma membrane"/>
    <property type="evidence" value="ECO:0007669"/>
    <property type="project" value="TreeGrafter"/>
</dbReference>
<dbReference type="GO" id="GO:0007166">
    <property type="term" value="P:cell surface receptor signaling pathway"/>
    <property type="evidence" value="ECO:0007669"/>
    <property type="project" value="InterPro"/>
</dbReference>
<dbReference type="InterPro" id="IPR017981">
    <property type="entry name" value="GPCR_2-like_7TM"/>
</dbReference>
<dbReference type="PRINTS" id="PR01279">
    <property type="entry name" value="CRFRECEPTOR"/>
</dbReference>
<evidence type="ECO:0000256" key="4">
    <source>
        <dbReference type="ARBA" id="ARBA00022989"/>
    </source>
</evidence>
<comment type="caution">
    <text evidence="9">The sequence shown here is derived from an EMBL/GenBank/DDBJ whole genome shotgun (WGS) entry which is preliminary data.</text>
</comment>
<dbReference type="GO" id="GO:0043404">
    <property type="term" value="F:corticotropin-releasing hormone receptor activity"/>
    <property type="evidence" value="ECO:0007669"/>
    <property type="project" value="TreeGrafter"/>
</dbReference>
<dbReference type="InterPro" id="IPR017983">
    <property type="entry name" value="GPCR_2_secretin-like_CS"/>
</dbReference>
<proteinExistence type="predicted"/>
<sequence>MSPEVHESNVVWCRLVTASFNYFHSTNFFWMFGEGCYLHTAIVLTYSTDKLRKWMFICIGWCIPFPIIVAWAIGKLYYDNEKCWFGKRAGVYTDYIYQGPMILVLVHNSGRPDSSCRLSRRLLDHRIFGVGDRPVNLDELPENRRRQQGYGEGRPSPERVPCLCSGQAVKATLVLLPLLGITYMLFFVNPGEDEISQVVFIYFNSFLESFQGFFVSVFYCFLNSEVRSAVRKRFHRWQEQHSIRARMTQAMSIPTSPSRVSFHSIKQSTSL</sequence>
<name>A0A4Z2CGT5_9TELE</name>
<feature type="transmembrane region" description="Helical" evidence="7">
    <location>
        <begin position="168"/>
        <end position="188"/>
    </location>
</feature>
<evidence type="ECO:0000313" key="9">
    <source>
        <dbReference type="EMBL" id="TNN03355.1"/>
    </source>
</evidence>
<dbReference type="InterPro" id="IPR000832">
    <property type="entry name" value="GPCR_2_secretin-like"/>
</dbReference>
<comment type="subcellular location">
    <subcellularLocation>
        <location evidence="1">Membrane</location>
        <topology evidence="1">Multi-pass membrane protein</topology>
    </subcellularLocation>
</comment>
<reference evidence="9 10" key="1">
    <citation type="submission" date="2019-04" db="EMBL/GenBank/DDBJ databases">
        <title>The sequence and de novo assembly of Takifugu bimaculatus genome using PacBio and Hi-C technologies.</title>
        <authorList>
            <person name="Xu P."/>
            <person name="Liu B."/>
            <person name="Zhou Z."/>
        </authorList>
    </citation>
    <scope>NUCLEOTIDE SEQUENCE [LARGE SCALE GENOMIC DNA]</scope>
    <source>
        <strain evidence="9">TB-2018</strain>
        <tissue evidence="9">Muscle</tissue>
    </source>
</reference>
<dbReference type="GO" id="GO:0007189">
    <property type="term" value="P:adenylate cyclase-activating G protein-coupled receptor signaling pathway"/>
    <property type="evidence" value="ECO:0007669"/>
    <property type="project" value="TreeGrafter"/>
</dbReference>
<keyword evidence="6" id="KW-1015">Disulfide bond</keyword>
<evidence type="ECO:0000313" key="10">
    <source>
        <dbReference type="Proteomes" id="UP000516260"/>
    </source>
</evidence>
<gene>
    <name evidence="9" type="ORF">fugu_000384</name>
</gene>
<dbReference type="GO" id="GO:0008528">
    <property type="term" value="F:G protein-coupled peptide receptor activity"/>
    <property type="evidence" value="ECO:0007669"/>
    <property type="project" value="TreeGrafter"/>
</dbReference>
<accession>A0A4Z2CGT5</accession>
<evidence type="ECO:0000256" key="7">
    <source>
        <dbReference type="SAM" id="Phobius"/>
    </source>
</evidence>
<keyword evidence="4 7" id="KW-1133">Transmembrane helix</keyword>